<evidence type="ECO:0000259" key="10">
    <source>
        <dbReference type="Pfam" id="PF02449"/>
    </source>
</evidence>
<evidence type="ECO:0000256" key="2">
    <source>
        <dbReference type="ARBA" id="ARBA00005940"/>
    </source>
</evidence>
<evidence type="ECO:0000256" key="5">
    <source>
        <dbReference type="ARBA" id="ARBA00023295"/>
    </source>
</evidence>
<dbReference type="InterPro" id="IPR013780">
    <property type="entry name" value="Glyco_hydro_b"/>
</dbReference>
<dbReference type="PIRSF" id="PIRSF001084">
    <property type="entry name" value="B-galactosidase"/>
    <property type="match status" value="1"/>
</dbReference>
<feature type="binding site" evidence="9">
    <location>
        <position position="152"/>
    </location>
    <ligand>
        <name>Zn(2+)</name>
        <dbReference type="ChEBI" id="CHEBI:29105"/>
    </ligand>
</feature>
<feature type="active site" description="Proton donor" evidence="7">
    <location>
        <position position="142"/>
    </location>
</feature>
<dbReference type="Pfam" id="PF08532">
    <property type="entry name" value="Glyco_hydro_42M"/>
    <property type="match status" value="1"/>
</dbReference>
<evidence type="ECO:0000259" key="12">
    <source>
        <dbReference type="Pfam" id="PF08533"/>
    </source>
</evidence>
<evidence type="ECO:0000256" key="1">
    <source>
        <dbReference type="ARBA" id="ARBA00001412"/>
    </source>
</evidence>
<dbReference type="InterPro" id="IPR029062">
    <property type="entry name" value="Class_I_gatase-like"/>
</dbReference>
<name>A0AAE3WA11_9ACTN</name>
<dbReference type="InterPro" id="IPR013529">
    <property type="entry name" value="Glyco_hydro_42_N"/>
</dbReference>
<keyword evidence="14" id="KW-1185">Reference proteome</keyword>
<accession>A0AAE3WA11</accession>
<evidence type="ECO:0000256" key="7">
    <source>
        <dbReference type="PIRSR" id="PIRSR001084-1"/>
    </source>
</evidence>
<dbReference type="GO" id="GO:0046872">
    <property type="term" value="F:metal ion binding"/>
    <property type="evidence" value="ECO:0007669"/>
    <property type="project" value="UniProtKB-KW"/>
</dbReference>
<dbReference type="Gene3D" id="2.60.40.1180">
    <property type="entry name" value="Golgi alpha-mannosidase II"/>
    <property type="match status" value="1"/>
</dbReference>
<feature type="domain" description="Glycoside hydrolase family 42 N-terminal" evidence="10">
    <location>
        <begin position="8"/>
        <end position="377"/>
    </location>
</feature>
<proteinExistence type="inferred from homology"/>
<dbReference type="PANTHER" id="PTHR36447">
    <property type="entry name" value="BETA-GALACTOSIDASE GANA"/>
    <property type="match status" value="1"/>
</dbReference>
<reference evidence="13 14" key="1">
    <citation type="submission" date="2023-07" db="EMBL/GenBank/DDBJ databases">
        <title>Sequencing the genomes of 1000 actinobacteria strains.</title>
        <authorList>
            <person name="Klenk H.-P."/>
        </authorList>
    </citation>
    <scope>NUCLEOTIDE SEQUENCE [LARGE SCALE GENOMIC DNA]</scope>
    <source>
        <strain evidence="13 14">DSM 44709</strain>
    </source>
</reference>
<dbReference type="PANTHER" id="PTHR36447:SF1">
    <property type="entry name" value="BETA-GALACTOSIDASE GANA"/>
    <property type="match status" value="1"/>
</dbReference>
<keyword evidence="5 6" id="KW-0326">Glycosidase</keyword>
<dbReference type="CDD" id="cd03143">
    <property type="entry name" value="A4_beta-galactosidase_middle_domain"/>
    <property type="match status" value="1"/>
</dbReference>
<keyword evidence="9" id="KW-0862">Zinc</keyword>
<evidence type="ECO:0000256" key="4">
    <source>
        <dbReference type="ARBA" id="ARBA00022801"/>
    </source>
</evidence>
<dbReference type="Gene3D" id="3.40.50.880">
    <property type="match status" value="1"/>
</dbReference>
<feature type="binding site" evidence="8">
    <location>
        <position position="105"/>
    </location>
    <ligand>
        <name>substrate</name>
    </ligand>
</feature>
<evidence type="ECO:0000256" key="3">
    <source>
        <dbReference type="ARBA" id="ARBA00012756"/>
    </source>
</evidence>
<feature type="active site" description="Nucleophile" evidence="7">
    <location>
        <position position="299"/>
    </location>
</feature>
<keyword evidence="9" id="KW-0479">Metal-binding</keyword>
<dbReference type="Gene3D" id="3.20.20.80">
    <property type="entry name" value="Glycosidases"/>
    <property type="match status" value="1"/>
</dbReference>
<organism evidence="13 14">
    <name type="scientific">Catenuloplanes indicus</name>
    <dbReference type="NCBI Taxonomy" id="137267"/>
    <lineage>
        <taxon>Bacteria</taxon>
        <taxon>Bacillati</taxon>
        <taxon>Actinomycetota</taxon>
        <taxon>Actinomycetes</taxon>
        <taxon>Micromonosporales</taxon>
        <taxon>Micromonosporaceae</taxon>
        <taxon>Catenuloplanes</taxon>
    </lineage>
</organism>
<dbReference type="AlphaFoldDB" id="A0AAE3WA11"/>
<dbReference type="SUPFAM" id="SSF52317">
    <property type="entry name" value="Class I glutamine amidotransferase-like"/>
    <property type="match status" value="1"/>
</dbReference>
<dbReference type="SUPFAM" id="SSF51445">
    <property type="entry name" value="(Trans)glycosidases"/>
    <property type="match status" value="1"/>
</dbReference>
<dbReference type="InterPro" id="IPR003476">
    <property type="entry name" value="Glyco_hydro_42"/>
</dbReference>
<dbReference type="GO" id="GO:0006012">
    <property type="term" value="P:galactose metabolic process"/>
    <property type="evidence" value="ECO:0007669"/>
    <property type="project" value="InterPro"/>
</dbReference>
<dbReference type="InterPro" id="IPR013739">
    <property type="entry name" value="Beta_galactosidase_C"/>
</dbReference>
<evidence type="ECO:0000256" key="8">
    <source>
        <dbReference type="PIRSR" id="PIRSR001084-2"/>
    </source>
</evidence>
<comment type="catalytic activity">
    <reaction evidence="1 6">
        <text>Hydrolysis of terminal non-reducing beta-D-galactose residues in beta-D-galactosides.</text>
        <dbReference type="EC" id="3.2.1.23"/>
    </reaction>
</comment>
<comment type="caution">
    <text evidence="13">The sequence shown here is derived from an EMBL/GenBank/DDBJ whole genome shotgun (WGS) entry which is preliminary data.</text>
</comment>
<dbReference type="InterPro" id="IPR017853">
    <property type="entry name" value="GH"/>
</dbReference>
<feature type="binding site" evidence="9">
    <location>
        <position position="147"/>
    </location>
    <ligand>
        <name>Zn(2+)</name>
        <dbReference type="ChEBI" id="CHEBI:29105"/>
    </ligand>
</feature>
<dbReference type="GO" id="GO:0009341">
    <property type="term" value="C:beta-galactosidase complex"/>
    <property type="evidence" value="ECO:0007669"/>
    <property type="project" value="InterPro"/>
</dbReference>
<feature type="binding site" evidence="9">
    <location>
        <position position="149"/>
    </location>
    <ligand>
        <name>Zn(2+)</name>
        <dbReference type="ChEBI" id="CHEBI:29105"/>
    </ligand>
</feature>
<feature type="domain" description="Beta-galactosidase trimerisation" evidence="11">
    <location>
        <begin position="389"/>
        <end position="592"/>
    </location>
</feature>
<evidence type="ECO:0000313" key="13">
    <source>
        <dbReference type="EMBL" id="MDQ0371212.1"/>
    </source>
</evidence>
<comment type="similarity">
    <text evidence="2 6">Belongs to the glycosyl hydrolase 42 family.</text>
</comment>
<dbReference type="InterPro" id="IPR013738">
    <property type="entry name" value="Beta_galactosidase_Trimer"/>
</dbReference>
<dbReference type="Pfam" id="PF02449">
    <property type="entry name" value="Glyco_hydro_42"/>
    <property type="match status" value="1"/>
</dbReference>
<feature type="domain" description="Beta-galactosidase C-terminal" evidence="12">
    <location>
        <begin position="602"/>
        <end position="660"/>
    </location>
</feature>
<feature type="binding site" evidence="9">
    <location>
        <position position="109"/>
    </location>
    <ligand>
        <name>Zn(2+)</name>
        <dbReference type="ChEBI" id="CHEBI:29105"/>
    </ligand>
</feature>
<gene>
    <name evidence="13" type="ORF">J2S42_007881</name>
</gene>
<protein>
    <recommendedName>
        <fullName evidence="3 6">Beta-galactosidase</fullName>
        <shortName evidence="6">Beta-gal</shortName>
        <ecNumber evidence="3 6">3.2.1.23</ecNumber>
    </recommendedName>
</protein>
<evidence type="ECO:0000256" key="9">
    <source>
        <dbReference type="PIRSR" id="PIRSR001084-3"/>
    </source>
</evidence>
<dbReference type="EMBL" id="JAUSUZ010000001">
    <property type="protein sequence ID" value="MDQ0371212.1"/>
    <property type="molecule type" value="Genomic_DNA"/>
</dbReference>
<evidence type="ECO:0000256" key="6">
    <source>
        <dbReference type="PIRNR" id="PIRNR001084"/>
    </source>
</evidence>
<dbReference type="RefSeq" id="WP_307247806.1">
    <property type="nucleotide sequence ID" value="NZ_JAUSUZ010000001.1"/>
</dbReference>
<dbReference type="Proteomes" id="UP001240236">
    <property type="component" value="Unassembled WGS sequence"/>
</dbReference>
<evidence type="ECO:0000313" key="14">
    <source>
        <dbReference type="Proteomes" id="UP001240236"/>
    </source>
</evidence>
<feature type="binding site" evidence="8">
    <location>
        <position position="141"/>
    </location>
    <ligand>
        <name>substrate</name>
    </ligand>
</feature>
<keyword evidence="4 6" id="KW-0378">Hydrolase</keyword>
<dbReference type="EC" id="3.2.1.23" evidence="3 6"/>
<evidence type="ECO:0000259" key="11">
    <source>
        <dbReference type="Pfam" id="PF08532"/>
    </source>
</evidence>
<dbReference type="GO" id="GO:0004565">
    <property type="term" value="F:beta-galactosidase activity"/>
    <property type="evidence" value="ECO:0007669"/>
    <property type="project" value="UniProtKB-EC"/>
</dbReference>
<dbReference type="Pfam" id="PF08533">
    <property type="entry name" value="Glyco_hydro_42C"/>
    <property type="match status" value="1"/>
</dbReference>
<sequence length="660" mass="72576">MKILFGGDYNPEQWPEEVWKEDYRLFDLAAIDTVTLGVFTWGLTQPAEDVYDFTVLDAVVGRAAAEGRTICLATGTGAHPAWMARAYPEVTRVDFEGRRHAYGTRHHSCPSSPAFRRFSALVAGRIAERYGDVVTAWHVGNEYGGACYCGLCAAGFRDWLRARHGSLDALNDAWYTRFWSHTFGDWDEIEPPSALTEHWRGPDHTAFQGITLDYRRFMSDAMLANFRDEKAAVRAFSDAPVTTNFMGMYQPIDYHRWASDLDFVSWDNYPPDDVSYARMAFTHDLMRGLKGGAPFWLMEQTPSITASRAVNPVKRPGVMRSWSWQAVAHGADAVLFFQMRASRGACEKYHGAVIGHAGRDDTRVFREVAALGAELRDLGGLTVGARTPARVALLFDWDSWWALEMTDGLNRHLRYPEIVLAYHRAVWSAGADLDAVPVTADLGGYDVVLAPALHLLKGDLAARLAEVAARGGTVITTFLSGLVDEHARAYLGDPPLTSLLGVRVDEWDAREPAVVNPVSFADGTAVDARLHFDLITPLTAAVEGTYGADFYAGTAAVTRNEYGGGAAWYVGTVLAQPGVDALVRRALDRHGLAGPYPDVPDLEVAHRVTAGGVPLMFLLNHRDEPVEVVADRDATDLLTGTPVTRGAPLRLAPRDVLILR</sequence>